<evidence type="ECO:0008006" key="3">
    <source>
        <dbReference type="Google" id="ProtNLM"/>
    </source>
</evidence>
<dbReference type="Proteomes" id="UP000614287">
    <property type="component" value="Unassembled WGS sequence"/>
</dbReference>
<reference evidence="1" key="2">
    <citation type="submission" date="2020-09" db="EMBL/GenBank/DDBJ databases">
        <authorList>
            <person name="Sun Q."/>
            <person name="Kim S."/>
        </authorList>
    </citation>
    <scope>NUCLEOTIDE SEQUENCE</scope>
    <source>
        <strain evidence="1">KCTC 32501</strain>
    </source>
</reference>
<dbReference type="RefSeq" id="WP_189493074.1">
    <property type="nucleotide sequence ID" value="NZ_BMZG01000006.1"/>
</dbReference>
<accession>A0A8J3FZX7</accession>
<dbReference type="PANTHER" id="PTHR38693">
    <property type="entry name" value="UBIQUINONE BIOSYNTHESIS PROTEIN UBIJ"/>
    <property type="match status" value="1"/>
</dbReference>
<proteinExistence type="predicted"/>
<name>A0A8J3FZX7_9BURK</name>
<dbReference type="GO" id="GO:0006744">
    <property type="term" value="P:ubiquinone biosynthetic process"/>
    <property type="evidence" value="ECO:0007669"/>
    <property type="project" value="InterPro"/>
</dbReference>
<dbReference type="PANTHER" id="PTHR38693:SF1">
    <property type="entry name" value="UBIQUINONE BIOSYNTHESIS ACCESSORY FACTOR UBIJ"/>
    <property type="match status" value="1"/>
</dbReference>
<evidence type="ECO:0000313" key="2">
    <source>
        <dbReference type="Proteomes" id="UP000614287"/>
    </source>
</evidence>
<reference evidence="1" key="1">
    <citation type="journal article" date="2014" name="Int. J. Syst. Evol. Microbiol.">
        <title>Complete genome sequence of Corynebacterium casei LMG S-19264T (=DSM 44701T), isolated from a smear-ripened cheese.</title>
        <authorList>
            <consortium name="US DOE Joint Genome Institute (JGI-PGF)"/>
            <person name="Walter F."/>
            <person name="Albersmeier A."/>
            <person name="Kalinowski J."/>
            <person name="Ruckert C."/>
        </authorList>
    </citation>
    <scope>NUCLEOTIDE SEQUENCE</scope>
    <source>
        <strain evidence="1">KCTC 32501</strain>
    </source>
</reference>
<protein>
    <recommendedName>
        <fullName evidence="3">Ubiquinone biosynthesis accessory factor UbiJ</fullName>
    </recommendedName>
</protein>
<keyword evidence="2" id="KW-1185">Reference proteome</keyword>
<dbReference type="InterPro" id="IPR038989">
    <property type="entry name" value="UbiJ"/>
</dbReference>
<dbReference type="EMBL" id="BMZG01000006">
    <property type="protein sequence ID" value="GHA72970.1"/>
    <property type="molecule type" value="Genomic_DNA"/>
</dbReference>
<organism evidence="1 2">
    <name type="scientific">Formosimonas limnophila</name>
    <dbReference type="NCBI Taxonomy" id="1384487"/>
    <lineage>
        <taxon>Bacteria</taxon>
        <taxon>Pseudomonadati</taxon>
        <taxon>Pseudomonadota</taxon>
        <taxon>Betaproteobacteria</taxon>
        <taxon>Burkholderiales</taxon>
        <taxon>Burkholderiaceae</taxon>
        <taxon>Formosimonas</taxon>
    </lineage>
</organism>
<comment type="caution">
    <text evidence="1">The sequence shown here is derived from an EMBL/GenBank/DDBJ whole genome shotgun (WGS) entry which is preliminary data.</text>
</comment>
<dbReference type="AlphaFoldDB" id="A0A8J3FZX7"/>
<gene>
    <name evidence="1" type="ORF">GCM10009007_12280</name>
</gene>
<evidence type="ECO:0000313" key="1">
    <source>
        <dbReference type="EMBL" id="GHA72970.1"/>
    </source>
</evidence>
<sequence length="223" mass="25079">MLNQLLSALNPAQWQASLDIQLARAVAFAVKKMAASEAWVSSSAQPNEDKVIAVSFPLLGQTHQLCWRVDAHEILEALDADLFFEHANVTLTVQPTLYANLTLPLNIPQLMRHVHISGDAQLAEWVNTLAQRLRPEVWEELAKLIGDVPSHYIERGIKTITQHIKQATSSLTEQAQYALLDETPVMIRHATLDHFASEALNLRYGVERLEQRIAHLQQQVSRS</sequence>